<dbReference type="Proteomes" id="UP000533598">
    <property type="component" value="Unassembled WGS sequence"/>
</dbReference>
<feature type="signal peptide" evidence="1">
    <location>
        <begin position="1"/>
        <end position="32"/>
    </location>
</feature>
<comment type="caution">
    <text evidence="2">The sequence shown here is derived from an EMBL/GenBank/DDBJ whole genome shotgun (WGS) entry which is preliminary data.</text>
</comment>
<sequence>MTRRVPTRLLATLAATTLSLATLVAVAPAASAAPDCAKVEHSAKGIWQRVTVTNNCRNNISYVVRRAHGPDSKCTIVPPRHQHYFEWARYGARWQGMHWDCA</sequence>
<reference evidence="2 3" key="1">
    <citation type="submission" date="2020-08" db="EMBL/GenBank/DDBJ databases">
        <title>Sequencing the genomes of 1000 actinobacteria strains.</title>
        <authorList>
            <person name="Klenk H.-P."/>
        </authorList>
    </citation>
    <scope>NUCLEOTIDE SEQUENCE [LARGE SCALE GENOMIC DNA]</scope>
    <source>
        <strain evidence="2 3">DSM 44230</strain>
    </source>
</reference>
<organism evidence="2 3">
    <name type="scientific">Crossiella cryophila</name>
    <dbReference type="NCBI Taxonomy" id="43355"/>
    <lineage>
        <taxon>Bacteria</taxon>
        <taxon>Bacillati</taxon>
        <taxon>Actinomycetota</taxon>
        <taxon>Actinomycetes</taxon>
        <taxon>Pseudonocardiales</taxon>
        <taxon>Pseudonocardiaceae</taxon>
        <taxon>Crossiella</taxon>
    </lineage>
</organism>
<keyword evidence="3" id="KW-1185">Reference proteome</keyword>
<feature type="chain" id="PRO_5031087941" evidence="1">
    <location>
        <begin position="33"/>
        <end position="102"/>
    </location>
</feature>
<gene>
    <name evidence="2" type="ORF">HNR67_004627</name>
</gene>
<protein>
    <submittedName>
        <fullName evidence="2">Uncharacterized protein</fullName>
    </submittedName>
</protein>
<dbReference type="InterPro" id="IPR036379">
    <property type="entry name" value="A-amylase_inhib_sf"/>
</dbReference>
<evidence type="ECO:0000313" key="3">
    <source>
        <dbReference type="Proteomes" id="UP000533598"/>
    </source>
</evidence>
<dbReference type="SUPFAM" id="SSF49498">
    <property type="entry name" value="alpha-Amylase inhibitor tendamistat"/>
    <property type="match status" value="1"/>
</dbReference>
<name>A0A7W7CCB7_9PSEU</name>
<proteinExistence type="predicted"/>
<dbReference type="EMBL" id="JACHMH010000001">
    <property type="protein sequence ID" value="MBB4678509.1"/>
    <property type="molecule type" value="Genomic_DNA"/>
</dbReference>
<dbReference type="AlphaFoldDB" id="A0A7W7CCB7"/>
<keyword evidence="1" id="KW-0732">Signal</keyword>
<dbReference type="GO" id="GO:0015066">
    <property type="term" value="F:alpha-amylase inhibitor activity"/>
    <property type="evidence" value="ECO:0007669"/>
    <property type="project" value="InterPro"/>
</dbReference>
<evidence type="ECO:0000256" key="1">
    <source>
        <dbReference type="SAM" id="SignalP"/>
    </source>
</evidence>
<evidence type="ECO:0000313" key="2">
    <source>
        <dbReference type="EMBL" id="MBB4678509.1"/>
    </source>
</evidence>
<dbReference type="RefSeq" id="WP_185004335.1">
    <property type="nucleotide sequence ID" value="NZ_BAAAUI010000036.1"/>
</dbReference>
<dbReference type="Gene3D" id="2.60.40.20">
    <property type="entry name" value="Alpha-amylase inhibitor"/>
    <property type="match status" value="1"/>
</dbReference>
<accession>A0A7W7CCB7</accession>